<dbReference type="PROSITE" id="PS50110">
    <property type="entry name" value="RESPONSE_REGULATORY"/>
    <property type="match status" value="1"/>
</dbReference>
<sequence>MEYYLLLIVYTQMVMSKKILLVDDDRLILEAVSAMLDYYGYDVKTVWRGEKVFETIGEFEPDLILMDVRLSGMDGRMLCKAIKSVNRIQDIPIILISGYGLNPDILHEPGAPNDFVLKPFDIADLLQSIERQLAA</sequence>
<dbReference type="Pfam" id="PF00072">
    <property type="entry name" value="Response_reg"/>
    <property type="match status" value="1"/>
</dbReference>
<evidence type="ECO:0000313" key="4">
    <source>
        <dbReference type="EMBL" id="GAA4307524.1"/>
    </source>
</evidence>
<dbReference type="Proteomes" id="UP001500582">
    <property type="component" value="Unassembled WGS sequence"/>
</dbReference>
<comment type="caution">
    <text evidence="4">The sequence shown here is derived from an EMBL/GenBank/DDBJ whole genome shotgun (WGS) entry which is preliminary data.</text>
</comment>
<accession>A0ABP8FMY6</accession>
<proteinExistence type="predicted"/>
<keyword evidence="5" id="KW-1185">Reference proteome</keyword>
<organism evidence="4 5">
    <name type="scientific">Mucilaginibacter gynuensis</name>
    <dbReference type="NCBI Taxonomy" id="1302236"/>
    <lineage>
        <taxon>Bacteria</taxon>
        <taxon>Pseudomonadati</taxon>
        <taxon>Bacteroidota</taxon>
        <taxon>Sphingobacteriia</taxon>
        <taxon>Sphingobacteriales</taxon>
        <taxon>Sphingobacteriaceae</taxon>
        <taxon>Mucilaginibacter</taxon>
    </lineage>
</organism>
<dbReference type="PANTHER" id="PTHR44591">
    <property type="entry name" value="STRESS RESPONSE REGULATOR PROTEIN 1"/>
    <property type="match status" value="1"/>
</dbReference>
<name>A0ABP8FMY6_9SPHI</name>
<dbReference type="InterPro" id="IPR050595">
    <property type="entry name" value="Bact_response_regulator"/>
</dbReference>
<protein>
    <recommendedName>
        <fullName evidence="3">Response regulatory domain-containing protein</fullName>
    </recommendedName>
</protein>
<dbReference type="SMART" id="SM00448">
    <property type="entry name" value="REC"/>
    <property type="match status" value="1"/>
</dbReference>
<evidence type="ECO:0000256" key="1">
    <source>
        <dbReference type="ARBA" id="ARBA00022553"/>
    </source>
</evidence>
<dbReference type="CDD" id="cd00156">
    <property type="entry name" value="REC"/>
    <property type="match status" value="1"/>
</dbReference>
<dbReference type="InterPro" id="IPR011006">
    <property type="entry name" value="CheY-like_superfamily"/>
</dbReference>
<evidence type="ECO:0000256" key="2">
    <source>
        <dbReference type="PROSITE-ProRule" id="PRU00169"/>
    </source>
</evidence>
<dbReference type="SUPFAM" id="SSF52172">
    <property type="entry name" value="CheY-like"/>
    <property type="match status" value="1"/>
</dbReference>
<feature type="modified residue" description="4-aspartylphosphate" evidence="2">
    <location>
        <position position="67"/>
    </location>
</feature>
<dbReference type="PANTHER" id="PTHR44591:SF3">
    <property type="entry name" value="RESPONSE REGULATORY DOMAIN-CONTAINING PROTEIN"/>
    <property type="match status" value="1"/>
</dbReference>
<feature type="domain" description="Response regulatory" evidence="3">
    <location>
        <begin position="18"/>
        <end position="133"/>
    </location>
</feature>
<reference evidence="5" key="1">
    <citation type="journal article" date="2019" name="Int. J. Syst. Evol. Microbiol.">
        <title>The Global Catalogue of Microorganisms (GCM) 10K type strain sequencing project: providing services to taxonomists for standard genome sequencing and annotation.</title>
        <authorList>
            <consortium name="The Broad Institute Genomics Platform"/>
            <consortium name="The Broad Institute Genome Sequencing Center for Infectious Disease"/>
            <person name="Wu L."/>
            <person name="Ma J."/>
        </authorList>
    </citation>
    <scope>NUCLEOTIDE SEQUENCE [LARGE SCALE GENOMIC DNA]</scope>
    <source>
        <strain evidence="5">JCM 17705</strain>
    </source>
</reference>
<dbReference type="EMBL" id="BAABFT010000001">
    <property type="protein sequence ID" value="GAA4307524.1"/>
    <property type="molecule type" value="Genomic_DNA"/>
</dbReference>
<dbReference type="Gene3D" id="3.40.50.2300">
    <property type="match status" value="1"/>
</dbReference>
<evidence type="ECO:0000259" key="3">
    <source>
        <dbReference type="PROSITE" id="PS50110"/>
    </source>
</evidence>
<evidence type="ECO:0000313" key="5">
    <source>
        <dbReference type="Proteomes" id="UP001500582"/>
    </source>
</evidence>
<gene>
    <name evidence="4" type="ORF">GCM10023149_01100</name>
</gene>
<keyword evidence="1 2" id="KW-0597">Phosphoprotein</keyword>
<dbReference type="InterPro" id="IPR001789">
    <property type="entry name" value="Sig_transdc_resp-reg_receiver"/>
</dbReference>